<comment type="similarity">
    <text evidence="2 4">Belongs to the SPP2 family.</text>
</comment>
<dbReference type="AlphaFoldDB" id="A0A4U0XIZ2"/>
<dbReference type="GO" id="GO:0000398">
    <property type="term" value="P:mRNA splicing, via spliceosome"/>
    <property type="evidence" value="ECO:0007669"/>
    <property type="project" value="UniProtKB-UniRule"/>
</dbReference>
<reference evidence="7 8" key="1">
    <citation type="submission" date="2017-03" db="EMBL/GenBank/DDBJ databases">
        <title>Genomes of endolithic fungi from Antarctica.</title>
        <authorList>
            <person name="Coleine C."/>
            <person name="Masonjones S."/>
            <person name="Stajich J.E."/>
        </authorList>
    </citation>
    <scope>NUCLEOTIDE SEQUENCE [LARGE SCALE GENOMIC DNA]</scope>
    <source>
        <strain evidence="7 8">CCFEE 5187</strain>
    </source>
</reference>
<comment type="caution">
    <text evidence="7">The sequence shown here is derived from an EMBL/GenBank/DDBJ whole genome shotgun (WGS) entry which is preliminary data.</text>
</comment>
<feature type="compositionally biased region" description="Low complexity" evidence="5">
    <location>
        <begin position="138"/>
        <end position="148"/>
    </location>
</feature>
<dbReference type="Proteomes" id="UP000308768">
    <property type="component" value="Unassembled WGS sequence"/>
</dbReference>
<keyword evidence="4" id="KW-0507">mRNA processing</keyword>
<evidence type="ECO:0000259" key="6">
    <source>
        <dbReference type="Pfam" id="PF12656"/>
    </source>
</evidence>
<dbReference type="Pfam" id="PF12656">
    <property type="entry name" value="G-patch_2"/>
    <property type="match status" value="1"/>
</dbReference>
<gene>
    <name evidence="7" type="ORF">B0A49_03721</name>
</gene>
<keyword evidence="8" id="KW-1185">Reference proteome</keyword>
<evidence type="ECO:0000256" key="4">
    <source>
        <dbReference type="RuleBase" id="RU369096"/>
    </source>
</evidence>
<keyword evidence="4" id="KW-0747">Spliceosome</keyword>
<protein>
    <recommendedName>
        <fullName evidence="4">Pre-mRNA-splicing factor</fullName>
    </recommendedName>
</protein>
<accession>A0A4U0XIZ2</accession>
<dbReference type="InterPro" id="IPR026822">
    <property type="entry name" value="Spp2/MOS2_G-patch"/>
</dbReference>
<comment type="subcellular location">
    <subcellularLocation>
        <location evidence="1 4">Nucleus</location>
    </subcellularLocation>
</comment>
<feature type="domain" description="Spp2/MOS2 G-patch" evidence="6">
    <location>
        <begin position="185"/>
        <end position="207"/>
    </location>
</feature>
<evidence type="ECO:0000256" key="2">
    <source>
        <dbReference type="ARBA" id="ARBA00008576"/>
    </source>
</evidence>
<evidence type="ECO:0000256" key="1">
    <source>
        <dbReference type="ARBA" id="ARBA00004123"/>
    </source>
</evidence>
<name>A0A4U0XIZ2_9PEZI</name>
<dbReference type="EMBL" id="NAJN01000252">
    <property type="protein sequence ID" value="TKA76147.1"/>
    <property type="molecule type" value="Genomic_DNA"/>
</dbReference>
<feature type="region of interest" description="Disordered" evidence="5">
    <location>
        <begin position="1"/>
        <end position="158"/>
    </location>
</feature>
<sequence>MMSSEAPTKFSISLGTVKNPPAPPKPTKRPYTAIQQDSDNEEDTSIAQPLTVSHFDSSTGSTLEANHNRKVIPAQAGRSWRDESRRKKQRNGVPEDAHGNGMATNKEKTNGQTPSAITFGLNVMQKRPEEASPEDETSAASHSSATTTDDQRAFAALTGEKTHSIRVVSASNEDEAFRRDYGSAPDMATLAEYEAMPIEEFGAALLR</sequence>
<dbReference type="OrthoDB" id="5577072at2759"/>
<keyword evidence="3 4" id="KW-0539">Nucleus</keyword>
<feature type="non-terminal residue" evidence="7">
    <location>
        <position position="207"/>
    </location>
</feature>
<dbReference type="PANTHER" id="PTHR15818">
    <property type="entry name" value="G PATCH AND KOW-CONTAINING"/>
    <property type="match status" value="1"/>
</dbReference>
<dbReference type="PANTHER" id="PTHR15818:SF2">
    <property type="entry name" value="G-PATCH DOMAIN AND KOW MOTIFS-CONTAINING PROTEIN"/>
    <property type="match status" value="1"/>
</dbReference>
<evidence type="ECO:0000256" key="3">
    <source>
        <dbReference type="ARBA" id="ARBA00023242"/>
    </source>
</evidence>
<feature type="compositionally biased region" description="Polar residues" evidence="5">
    <location>
        <begin position="45"/>
        <end position="65"/>
    </location>
</feature>
<comment type="function">
    <text evidence="4">Involved in spliceosome maturation and the first step of pre-mRNA splicing.</text>
</comment>
<organism evidence="7 8">
    <name type="scientific">Cryomyces minteri</name>
    <dbReference type="NCBI Taxonomy" id="331657"/>
    <lineage>
        <taxon>Eukaryota</taxon>
        <taxon>Fungi</taxon>
        <taxon>Dikarya</taxon>
        <taxon>Ascomycota</taxon>
        <taxon>Pezizomycotina</taxon>
        <taxon>Dothideomycetes</taxon>
        <taxon>Dothideomycetes incertae sedis</taxon>
        <taxon>Cryomyces</taxon>
    </lineage>
</organism>
<keyword evidence="4" id="KW-0508">mRNA splicing</keyword>
<evidence type="ECO:0000313" key="8">
    <source>
        <dbReference type="Proteomes" id="UP000308768"/>
    </source>
</evidence>
<dbReference type="GO" id="GO:0005681">
    <property type="term" value="C:spliceosomal complex"/>
    <property type="evidence" value="ECO:0007669"/>
    <property type="project" value="UniProtKB-UniRule"/>
</dbReference>
<dbReference type="InterPro" id="IPR045166">
    <property type="entry name" value="Spp2-like"/>
</dbReference>
<dbReference type="STRING" id="331657.A0A4U0XIZ2"/>
<feature type="compositionally biased region" description="Polar residues" evidence="5">
    <location>
        <begin position="1"/>
        <end position="16"/>
    </location>
</feature>
<proteinExistence type="inferred from homology"/>
<evidence type="ECO:0000256" key="5">
    <source>
        <dbReference type="SAM" id="MobiDB-lite"/>
    </source>
</evidence>
<evidence type="ECO:0000313" key="7">
    <source>
        <dbReference type="EMBL" id="TKA76147.1"/>
    </source>
</evidence>